<sequence>MRRTDGIKRVAGTCWTQAAQYHVIWNSLQNTYVRGRSLVDMTMMMIGQKRLTMATEAYTICRERLCFRQRGLSPTVLFLAESSN</sequence>
<organism evidence="1 2">
    <name type="scientific">Pararge aegeria aegeria</name>
    <dbReference type="NCBI Taxonomy" id="348720"/>
    <lineage>
        <taxon>Eukaryota</taxon>
        <taxon>Metazoa</taxon>
        <taxon>Ecdysozoa</taxon>
        <taxon>Arthropoda</taxon>
        <taxon>Hexapoda</taxon>
        <taxon>Insecta</taxon>
        <taxon>Pterygota</taxon>
        <taxon>Neoptera</taxon>
        <taxon>Endopterygota</taxon>
        <taxon>Lepidoptera</taxon>
        <taxon>Glossata</taxon>
        <taxon>Ditrysia</taxon>
        <taxon>Papilionoidea</taxon>
        <taxon>Nymphalidae</taxon>
        <taxon>Satyrinae</taxon>
        <taxon>Satyrini</taxon>
        <taxon>Parargina</taxon>
        <taxon>Pararge</taxon>
    </lineage>
</organism>
<keyword evidence="2" id="KW-1185">Reference proteome</keyword>
<comment type="caution">
    <text evidence="1">The sequence shown here is derived from an EMBL/GenBank/DDBJ whole genome shotgun (WGS) entry which is preliminary data.</text>
</comment>
<dbReference type="AlphaFoldDB" id="A0A8S4SDC5"/>
<dbReference type="EMBL" id="CAKXAJ010026185">
    <property type="protein sequence ID" value="CAH2261204.1"/>
    <property type="molecule type" value="Genomic_DNA"/>
</dbReference>
<gene>
    <name evidence="1" type="primary">jg17208</name>
    <name evidence="1" type="ORF">PAEG_LOCUS23878</name>
</gene>
<proteinExistence type="predicted"/>
<reference evidence="1" key="1">
    <citation type="submission" date="2022-03" db="EMBL/GenBank/DDBJ databases">
        <authorList>
            <person name="Lindestad O."/>
        </authorList>
    </citation>
    <scope>NUCLEOTIDE SEQUENCE</scope>
</reference>
<name>A0A8S4SDC5_9NEOP</name>
<protein>
    <submittedName>
        <fullName evidence="1">Jg17208 protein</fullName>
    </submittedName>
</protein>
<evidence type="ECO:0000313" key="2">
    <source>
        <dbReference type="Proteomes" id="UP000838756"/>
    </source>
</evidence>
<accession>A0A8S4SDC5</accession>
<evidence type="ECO:0000313" key="1">
    <source>
        <dbReference type="EMBL" id="CAH2261204.1"/>
    </source>
</evidence>
<dbReference type="Proteomes" id="UP000838756">
    <property type="component" value="Unassembled WGS sequence"/>
</dbReference>